<feature type="coiled-coil region" evidence="1">
    <location>
        <begin position="1471"/>
        <end position="1565"/>
    </location>
</feature>
<name>A0A8S5VF85_9CAUD</name>
<reference evidence="2" key="1">
    <citation type="journal article" date="2021" name="Proc. Natl. Acad. Sci. U.S.A.">
        <title>A Catalog of Tens of Thousands of Viruses from Human Metagenomes Reveals Hidden Associations with Chronic Diseases.</title>
        <authorList>
            <person name="Tisza M.J."/>
            <person name="Buck C.B."/>
        </authorList>
    </citation>
    <scope>NUCLEOTIDE SEQUENCE</scope>
    <source>
        <strain evidence="2">Ct7au7</strain>
    </source>
</reference>
<evidence type="ECO:0000256" key="1">
    <source>
        <dbReference type="SAM" id="Coils"/>
    </source>
</evidence>
<feature type="coiled-coil region" evidence="1">
    <location>
        <begin position="19"/>
        <end position="83"/>
    </location>
</feature>
<feature type="coiled-coil region" evidence="1">
    <location>
        <begin position="791"/>
        <end position="935"/>
    </location>
</feature>
<feature type="coiled-coil region" evidence="1">
    <location>
        <begin position="1127"/>
        <end position="1154"/>
    </location>
</feature>
<feature type="coiled-coil region" evidence="1">
    <location>
        <begin position="1207"/>
        <end position="1234"/>
    </location>
</feature>
<accession>A0A8S5VF85</accession>
<dbReference type="EMBL" id="BK016257">
    <property type="protein sequence ID" value="DAG05342.1"/>
    <property type="molecule type" value="Genomic_DNA"/>
</dbReference>
<sequence>MADNKDVVISASMSDKDLLSSIDETLKKTEKRLEDFTNKLEGKLASVEGFADQLGKNIGKGLVDGFNQQIRPLETKISELEAKLKSLGATNIAQGNTAATQAATTTVSVDINSMNQALQVANNLREVFSKIQGNTTRIKNNMEQLATVKTDVQEARINVHVAQREKLLQREILLRQQTANLAARIAREEEKSRISQGGQSYEKAMAMGNKSIQERTEKLKALQIVQRNLSTDDAEYAMKLRNVNKAMEDLKKQNAEALSSGIQLQKANNSLAESFKNLGKRVLFYTGLGALTGFAKSLMDVRGQYELLERSIGAVLGDFEKGSQIFREQQELALKSPFTVLDLAGATKQLAAYNFEAEELVDVSRRMADISAALGVPMERLTYNLGQIRAQTVLTARDARDFANAGLSITTELAKMYTEQEERIVSVGDVMDRMSNKMVSFTDVMKVLNRYTDEGGMFYDFQAKQAETLAGQLSNLTDAYDFMLNEIGKENQGMLTGSISLVRSLFENWRSVANILTVVAAALGFYKTVQLGTAVVQLAANINLQKYAEYLKIVKAALRDKAKATEIANKSTEKLNSTLVAVAKNPYAIVAAGLATLGVVIYQAYTNATKFRKELESITAGGLINAQQMTSDFDALVKKLNESEKGSRNFSDALKEINNTYGSYLPNMLTEINYASELAKNYNKVVDAIYNKAKSQALEKSYQVITEKYSEQQQDAIANIIEKMTEGGISKVNAQEITRNFVASLDKGLSKGETYMARFYSISKKYLGGSTAEMEKLNPVVQSLFGSSGSIDKLGKAITEQKKAIQEVREASDIISNRPTYSSVVEGQAIDNINEKYKKLEQNQKNEKLRLIELQAAYKKLGNTYMYDQITEQLQKYNVELKDWQKNVNSIVQKAGGGAGAGFAIKQDEDIWSYIDRLKKEYRSLTAQQEEISKGLTASPEEKEYVANRLKVARQIASALNLDLSTQKEMNKAKKEEMDLLKQQIKLVDDIQKKFLQLVKDTGNITYATEKVKEAYQDLFDNAFKGVSVDINDLITFDKGSAPKFYNKIAETLKSPEAKQLVAGKKAQSEIEYSISINSASVALAKRKIEGMFQGYELELDIENAGQFGSLFAGLFEYDPVSLEQLEADVNATLNSLREKVSSFQEEQETLQDLINKNPNDERVKSWQSSLDTMVKSESDASKAIEDIQKRLSDTIKKAALDDFKNFQSIADKYAEMEDKIAEVERKRLEDQASISNRVTEATSDLAKLELQLSVTESPNVRAEIESEIEEIQNFINEKAPKLSLAVDTGAEQEKTKIAFEEWKNTSNAWEKSFQDLSIIGTISLNQMIDEITKFAEANKANMPIDQYKELLARIKALKTEVNSRNPFAALANQVKNLKDKLKESENPFKDLLANIEELGMMVSSVGNIFEQMGFSEGVTDTISTVGETIQGVAQAADGVKDIMSGNFISGGIKAVGGIWKGVSAIFNAGNKKITREVEKSERSVKQLENAYKNLERAVDKSMGKAEISAQKAAIANQKAQLAEVQRQLQLEKSRKKKNRDQDKIIELEGQVTDLQNAIDDATTNIVNTLLGTDVKSAAESFADSWISAWKEGADTMANLEESFDDLITNMIVKSLASTIVGERLKSMFAMVKRFTEENSAGGVGITTEEAKQIADLGKELIPLINEDLKNLMGQLGIEFGSGVKDAALSSLQKGISSVTEETAGAIEAYLNMVSGQVFQQTTILQGIWDMTNVNAGTMSQMLLQMRSSYQILQAIQVWTVNISTAAGNGVNVRILPD</sequence>
<keyword evidence="1" id="KW-0175">Coiled coil</keyword>
<proteinExistence type="predicted"/>
<organism evidence="2">
    <name type="scientific">Siphoviridae sp. ct7au7</name>
    <dbReference type="NCBI Taxonomy" id="2825352"/>
    <lineage>
        <taxon>Viruses</taxon>
        <taxon>Duplodnaviria</taxon>
        <taxon>Heunggongvirae</taxon>
        <taxon>Uroviricota</taxon>
        <taxon>Caudoviricetes</taxon>
    </lineage>
</organism>
<evidence type="ECO:0000313" key="2">
    <source>
        <dbReference type="EMBL" id="DAG05342.1"/>
    </source>
</evidence>
<protein>
    <submittedName>
        <fullName evidence="2">Tape measure domain protein</fullName>
    </submittedName>
</protein>